<evidence type="ECO:0000256" key="2">
    <source>
        <dbReference type="HAMAP-Rule" id="MF_03149"/>
    </source>
</evidence>
<keyword evidence="4" id="KW-1185">Reference proteome</keyword>
<comment type="function">
    <text evidence="2">Allows the formation of correctly charged Gln-tRNA(Gln) through the transamidation of misacylated Glu-tRNA(Gln) in the mitochondria. The reaction takes place in the presence of glutamine and ATP through an activated gamma-phospho-Glu-tRNA(Gln).</text>
</comment>
<comment type="subcellular location">
    <subcellularLocation>
        <location evidence="2">Mitochondrion</location>
    </subcellularLocation>
</comment>
<dbReference type="InterPro" id="IPR003837">
    <property type="entry name" value="GatC"/>
</dbReference>
<dbReference type="PANTHER" id="PTHR15004">
    <property type="entry name" value="GLUTAMYL-TRNA(GLN) AMIDOTRANSFERASE SUBUNIT C, MITOCHONDRIAL"/>
    <property type="match status" value="1"/>
</dbReference>
<comment type="subunit">
    <text evidence="2">Subunit of the heterotrimeric GatCAB amidotransferase (AdT) complex, composed of A, B and C subunits.</text>
</comment>
<dbReference type="SUPFAM" id="SSF141000">
    <property type="entry name" value="Glu-tRNAGln amidotransferase C subunit"/>
    <property type="match status" value="1"/>
</dbReference>
<protein>
    <recommendedName>
        <fullName evidence="2">Glutamyl-tRNA(Gln) amidotransferase subunit C, mitochondrial</fullName>
        <shortName evidence="2">Glu-AdT subunit C</shortName>
        <ecNumber evidence="2">6.3.5.-</ecNumber>
    </recommendedName>
</protein>
<dbReference type="OrthoDB" id="5394539at2759"/>
<dbReference type="Proteomes" id="UP000494040">
    <property type="component" value="Unassembled WGS sequence"/>
</dbReference>
<evidence type="ECO:0000313" key="3">
    <source>
        <dbReference type="EnsemblMetazoa" id="XP_014257069.1"/>
    </source>
</evidence>
<evidence type="ECO:0000313" key="4">
    <source>
        <dbReference type="Proteomes" id="UP000494040"/>
    </source>
</evidence>
<evidence type="ECO:0000256" key="1">
    <source>
        <dbReference type="ARBA" id="ARBA00022741"/>
    </source>
</evidence>
<dbReference type="InterPro" id="IPR036113">
    <property type="entry name" value="Asp/Glu-ADT_sf_sub_c"/>
</dbReference>
<proteinExistence type="inferred from homology"/>
<keyword evidence="2" id="KW-0067">ATP-binding</keyword>
<reference evidence="3" key="1">
    <citation type="submission" date="2022-01" db="UniProtKB">
        <authorList>
            <consortium name="EnsemblMetazoa"/>
        </authorList>
    </citation>
    <scope>IDENTIFICATION</scope>
</reference>
<accession>A0A8I6S2Q0</accession>
<comment type="catalytic activity">
    <reaction evidence="2">
        <text>L-glutamyl-tRNA(Gln) + L-glutamine + ATP + H2O = L-glutaminyl-tRNA(Gln) + L-glutamate + ADP + phosphate + H(+)</text>
        <dbReference type="Rhea" id="RHEA:17521"/>
        <dbReference type="Rhea" id="RHEA-COMP:9681"/>
        <dbReference type="Rhea" id="RHEA-COMP:9684"/>
        <dbReference type="ChEBI" id="CHEBI:15377"/>
        <dbReference type="ChEBI" id="CHEBI:15378"/>
        <dbReference type="ChEBI" id="CHEBI:29985"/>
        <dbReference type="ChEBI" id="CHEBI:30616"/>
        <dbReference type="ChEBI" id="CHEBI:43474"/>
        <dbReference type="ChEBI" id="CHEBI:58359"/>
        <dbReference type="ChEBI" id="CHEBI:78520"/>
        <dbReference type="ChEBI" id="CHEBI:78521"/>
        <dbReference type="ChEBI" id="CHEBI:456216"/>
    </reaction>
</comment>
<organism evidence="3 4">
    <name type="scientific">Cimex lectularius</name>
    <name type="common">Bed bug</name>
    <name type="synonym">Acanthia lectularia</name>
    <dbReference type="NCBI Taxonomy" id="79782"/>
    <lineage>
        <taxon>Eukaryota</taxon>
        <taxon>Metazoa</taxon>
        <taxon>Ecdysozoa</taxon>
        <taxon>Arthropoda</taxon>
        <taxon>Hexapoda</taxon>
        <taxon>Insecta</taxon>
        <taxon>Pterygota</taxon>
        <taxon>Neoptera</taxon>
        <taxon>Paraneoptera</taxon>
        <taxon>Hemiptera</taxon>
        <taxon>Heteroptera</taxon>
        <taxon>Panheteroptera</taxon>
        <taxon>Cimicomorpha</taxon>
        <taxon>Cimicidae</taxon>
        <taxon>Cimex</taxon>
    </lineage>
</organism>
<keyword evidence="2" id="KW-0648">Protein biosynthesis</keyword>
<dbReference type="GO" id="GO:0032543">
    <property type="term" value="P:mitochondrial translation"/>
    <property type="evidence" value="ECO:0007669"/>
    <property type="project" value="UniProtKB-UniRule"/>
</dbReference>
<keyword evidence="2" id="KW-0496">Mitochondrion</keyword>
<dbReference type="Pfam" id="PF02686">
    <property type="entry name" value="GatC"/>
    <property type="match status" value="1"/>
</dbReference>
<dbReference type="GO" id="GO:0005524">
    <property type="term" value="F:ATP binding"/>
    <property type="evidence" value="ECO:0007669"/>
    <property type="project" value="UniProtKB-KW"/>
</dbReference>
<dbReference type="GeneID" id="106670911"/>
<dbReference type="OMA" id="RCAKRTD"/>
<dbReference type="GO" id="GO:0006450">
    <property type="term" value="P:regulation of translational fidelity"/>
    <property type="evidence" value="ECO:0007669"/>
    <property type="project" value="InterPro"/>
</dbReference>
<dbReference type="KEGG" id="clec:106670911"/>
<dbReference type="GO" id="GO:0030956">
    <property type="term" value="C:glutamyl-tRNA(Gln) amidotransferase complex"/>
    <property type="evidence" value="ECO:0007669"/>
    <property type="project" value="UniProtKB-UniRule"/>
</dbReference>
<dbReference type="AlphaFoldDB" id="A0A8I6S2Q0"/>
<dbReference type="CTD" id="283459"/>
<keyword evidence="2" id="KW-0436">Ligase</keyword>
<dbReference type="NCBIfam" id="TIGR00135">
    <property type="entry name" value="gatC"/>
    <property type="match status" value="1"/>
</dbReference>
<dbReference type="GO" id="GO:0005739">
    <property type="term" value="C:mitochondrion"/>
    <property type="evidence" value="ECO:0007669"/>
    <property type="project" value="UniProtKB-SubCell"/>
</dbReference>
<dbReference type="HAMAP" id="MF_00122">
    <property type="entry name" value="GatC"/>
    <property type="match status" value="1"/>
</dbReference>
<sequence length="144" mass="15880">MSFALRRVFPQVLRSFCCKVPNSPVPGIDTSRLPKETKIGKELIEHLESISLVDFGNEKGVRIVEEAIRFADQLTVVDTEGVQPLTSVLEDRSLPLRADVVTEGNCRPDILGNAKKTDEGYFVAPPGNIPLKPKVENPLKEANN</sequence>
<dbReference type="EC" id="6.3.5.-" evidence="2"/>
<keyword evidence="1 2" id="KW-0547">Nucleotide-binding</keyword>
<name>A0A8I6S2Q0_CIMLE</name>
<dbReference type="GO" id="GO:0070681">
    <property type="term" value="P:glutaminyl-tRNAGln biosynthesis via transamidation"/>
    <property type="evidence" value="ECO:0007669"/>
    <property type="project" value="UniProtKB-UniRule"/>
</dbReference>
<comment type="similarity">
    <text evidence="2">Belongs to the GatC family.</text>
</comment>
<dbReference type="PANTHER" id="PTHR15004:SF0">
    <property type="entry name" value="GLUTAMYL-TRNA(GLN) AMIDOTRANSFERASE SUBUNIT C, MITOCHONDRIAL"/>
    <property type="match status" value="1"/>
</dbReference>
<dbReference type="EnsemblMetazoa" id="XM_014401583.1">
    <property type="protein sequence ID" value="XP_014257069.1"/>
    <property type="gene ID" value="LOC106670911"/>
</dbReference>
<dbReference type="GO" id="GO:0050567">
    <property type="term" value="F:glutaminyl-tRNA synthase (glutamine-hydrolyzing) activity"/>
    <property type="evidence" value="ECO:0007669"/>
    <property type="project" value="UniProtKB-UniRule"/>
</dbReference>
<dbReference type="RefSeq" id="XP_014257069.1">
    <property type="nucleotide sequence ID" value="XM_014401583.1"/>
</dbReference>